<comment type="subcellular location">
    <subcellularLocation>
        <location evidence="2">Nucleus</location>
    </subcellularLocation>
</comment>
<comment type="domain">
    <text evidence="2">The jas domain is required for interaction with COI1.</text>
</comment>
<keyword evidence="2" id="KW-1184">Jasmonic acid signaling pathway</keyword>
<name>R0HD17_9BRAS</name>
<dbReference type="GO" id="GO:0005634">
    <property type="term" value="C:nucleus"/>
    <property type="evidence" value="ECO:0007669"/>
    <property type="project" value="UniProtKB-SubCell"/>
</dbReference>
<keyword evidence="2" id="KW-0539">Nucleus</keyword>
<keyword evidence="6" id="KW-1185">Reference proteome</keyword>
<proteinExistence type="inferred from homology"/>
<evidence type="ECO:0000259" key="4">
    <source>
        <dbReference type="PROSITE" id="PS51320"/>
    </source>
</evidence>
<comment type="function">
    <text evidence="2">Repressor of jasmonate responses.</text>
</comment>
<dbReference type="PANTHER" id="PTHR33077">
    <property type="entry name" value="PROTEIN TIFY 4A-RELATED-RELATED"/>
    <property type="match status" value="1"/>
</dbReference>
<dbReference type="STRING" id="81985.R0HD17"/>
<dbReference type="GO" id="GO:0031347">
    <property type="term" value="P:regulation of defense response"/>
    <property type="evidence" value="ECO:0007669"/>
    <property type="project" value="UniProtKB-UniRule"/>
</dbReference>
<dbReference type="KEGG" id="crb:17882492"/>
<dbReference type="Pfam" id="PF09425">
    <property type="entry name" value="Jas_motif"/>
    <property type="match status" value="1"/>
</dbReference>
<gene>
    <name evidence="5" type="ORF">CARUB_v10002004mg</name>
</gene>
<dbReference type="eggNOG" id="ENOG502S12Y">
    <property type="taxonomic scope" value="Eukaryota"/>
</dbReference>
<dbReference type="Proteomes" id="UP000029121">
    <property type="component" value="Unassembled WGS sequence"/>
</dbReference>
<evidence type="ECO:0000256" key="2">
    <source>
        <dbReference type="RuleBase" id="RU369065"/>
    </source>
</evidence>
<feature type="region of interest" description="Disordered" evidence="3">
    <location>
        <begin position="100"/>
        <end position="123"/>
    </location>
</feature>
<dbReference type="InterPro" id="IPR010399">
    <property type="entry name" value="Tify_dom"/>
</dbReference>
<protein>
    <recommendedName>
        <fullName evidence="2">Protein TIFY</fullName>
    </recommendedName>
    <alternativeName>
        <fullName evidence="2">Jasmonate ZIM domain-containing protein</fullName>
    </alternativeName>
</protein>
<dbReference type="GO" id="GO:2000022">
    <property type="term" value="P:regulation of jasmonic acid mediated signaling pathway"/>
    <property type="evidence" value="ECO:0007669"/>
    <property type="project" value="UniProtKB-UniRule"/>
</dbReference>
<dbReference type="SMART" id="SM00979">
    <property type="entry name" value="TIFY"/>
    <property type="match status" value="1"/>
</dbReference>
<dbReference type="Pfam" id="PF06200">
    <property type="entry name" value="tify"/>
    <property type="match status" value="1"/>
</dbReference>
<reference evidence="6" key="1">
    <citation type="journal article" date="2013" name="Nat. Genet.">
        <title>The Capsella rubella genome and the genomic consequences of rapid mating system evolution.</title>
        <authorList>
            <person name="Slotte T."/>
            <person name="Hazzouri K.M."/>
            <person name="Agren J.A."/>
            <person name="Koenig D."/>
            <person name="Maumus F."/>
            <person name="Guo Y.L."/>
            <person name="Steige K."/>
            <person name="Platts A.E."/>
            <person name="Escobar J.S."/>
            <person name="Newman L.K."/>
            <person name="Wang W."/>
            <person name="Mandakova T."/>
            <person name="Vello E."/>
            <person name="Smith L.M."/>
            <person name="Henz S.R."/>
            <person name="Steffen J."/>
            <person name="Takuno S."/>
            <person name="Brandvain Y."/>
            <person name="Coop G."/>
            <person name="Andolfatto P."/>
            <person name="Hu T.T."/>
            <person name="Blanchette M."/>
            <person name="Clark R.M."/>
            <person name="Quesneville H."/>
            <person name="Nordborg M."/>
            <person name="Gaut B.S."/>
            <person name="Lysak M.A."/>
            <person name="Jenkins J."/>
            <person name="Grimwood J."/>
            <person name="Chapman J."/>
            <person name="Prochnik S."/>
            <person name="Shu S."/>
            <person name="Rokhsar D."/>
            <person name="Schmutz J."/>
            <person name="Weigel D."/>
            <person name="Wright S.I."/>
        </authorList>
    </citation>
    <scope>NUCLEOTIDE SEQUENCE [LARGE SCALE GENOMIC DNA]</scope>
    <source>
        <strain evidence="6">cv. Monte Gargano</strain>
    </source>
</reference>
<feature type="domain" description="Tify" evidence="4">
    <location>
        <begin position="62"/>
        <end position="97"/>
    </location>
</feature>
<evidence type="ECO:0000256" key="1">
    <source>
        <dbReference type="ARBA" id="ARBA00008614"/>
    </source>
</evidence>
<sequence>MTMMKDEPRSTVEGGCDVAGGDGGAAAIGGNGTEHGVFDGSVEKSIHEVRSTENTSSEADASTVLPNQLTIFFGGSVTVFDGLPAEKVQEIIRIAAKAMETKNSTSTSPVPSPALNRAPSFSSTSNVASPAAQSFSIQPISFCRSAADLPIARRHSLQRFLEKRRDRLVNKNPYPTSDTKKTDVPIGNASIKEEFPTV</sequence>
<dbReference type="EMBL" id="KB870810">
    <property type="protein sequence ID" value="EOA21593.1"/>
    <property type="molecule type" value="Genomic_DNA"/>
</dbReference>
<dbReference type="InterPro" id="IPR018467">
    <property type="entry name" value="CCT_CS"/>
</dbReference>
<dbReference type="GO" id="GO:0009611">
    <property type="term" value="P:response to wounding"/>
    <property type="evidence" value="ECO:0007669"/>
    <property type="project" value="UniProtKB-UniRule"/>
</dbReference>
<evidence type="ECO:0000313" key="6">
    <source>
        <dbReference type="Proteomes" id="UP000029121"/>
    </source>
</evidence>
<dbReference type="OrthoDB" id="649989at2759"/>
<evidence type="ECO:0000256" key="3">
    <source>
        <dbReference type="SAM" id="MobiDB-lite"/>
    </source>
</evidence>
<dbReference type="AlphaFoldDB" id="R0HD17"/>
<comment type="similarity">
    <text evidence="1 2">Belongs to the TIFY/JAZ family.</text>
</comment>
<accession>R0HD17</accession>
<feature type="region of interest" description="Disordered" evidence="3">
    <location>
        <begin position="168"/>
        <end position="198"/>
    </location>
</feature>
<dbReference type="PROSITE" id="PS51320">
    <property type="entry name" value="TIFY"/>
    <property type="match status" value="1"/>
</dbReference>
<organism evidence="5 6">
    <name type="scientific">Capsella rubella</name>
    <dbReference type="NCBI Taxonomy" id="81985"/>
    <lineage>
        <taxon>Eukaryota</taxon>
        <taxon>Viridiplantae</taxon>
        <taxon>Streptophyta</taxon>
        <taxon>Embryophyta</taxon>
        <taxon>Tracheophyta</taxon>
        <taxon>Spermatophyta</taxon>
        <taxon>Magnoliopsida</taxon>
        <taxon>eudicotyledons</taxon>
        <taxon>Gunneridae</taxon>
        <taxon>Pentapetalae</taxon>
        <taxon>rosids</taxon>
        <taxon>malvids</taxon>
        <taxon>Brassicales</taxon>
        <taxon>Brassicaceae</taxon>
        <taxon>Camelineae</taxon>
        <taxon>Capsella</taxon>
    </lineage>
</organism>
<evidence type="ECO:0000313" key="5">
    <source>
        <dbReference type="EMBL" id="EOA21593.1"/>
    </source>
</evidence>
<dbReference type="PANTHER" id="PTHR33077:SF61">
    <property type="entry name" value="PROTEIN TIFY 3A-RELATED"/>
    <property type="match status" value="1"/>
</dbReference>
<dbReference type="InterPro" id="IPR040390">
    <property type="entry name" value="TIFY/JAZ"/>
</dbReference>